<keyword evidence="4 5" id="KW-0720">Serine protease</keyword>
<comment type="caution">
    <text evidence="8">The sequence shown here is derived from an EMBL/GenBank/DDBJ whole genome shotgun (WGS) entry which is preliminary data.</text>
</comment>
<feature type="active site" description="Charge relay system" evidence="5">
    <location>
        <position position="262"/>
    </location>
</feature>
<dbReference type="PANTHER" id="PTHR43806">
    <property type="entry name" value="PEPTIDASE S8"/>
    <property type="match status" value="1"/>
</dbReference>
<dbReference type="SUPFAM" id="SSF49265">
    <property type="entry name" value="Fibronectin type III"/>
    <property type="match status" value="1"/>
</dbReference>
<dbReference type="InterPro" id="IPR015500">
    <property type="entry name" value="Peptidase_S8_subtilisin-rel"/>
</dbReference>
<dbReference type="PROSITE" id="PS00137">
    <property type="entry name" value="SUBTILASE_HIS"/>
    <property type="match status" value="1"/>
</dbReference>
<dbReference type="EMBL" id="NJBN01000012">
    <property type="protein sequence ID" value="TKJ37620.1"/>
    <property type="molecule type" value="Genomic_DNA"/>
</dbReference>
<dbReference type="PROSITE" id="PS50853">
    <property type="entry name" value="FN3"/>
    <property type="match status" value="1"/>
</dbReference>
<evidence type="ECO:0000259" key="7">
    <source>
        <dbReference type="PROSITE" id="PS50853"/>
    </source>
</evidence>
<dbReference type="Gene3D" id="2.60.40.10">
    <property type="entry name" value="Immunoglobulins"/>
    <property type="match status" value="1"/>
</dbReference>
<organism evidence="8 9">
    <name type="scientific">candidate division LCP-89 bacterium B3_LCP</name>
    <dbReference type="NCBI Taxonomy" id="2012998"/>
    <lineage>
        <taxon>Bacteria</taxon>
        <taxon>Pseudomonadati</taxon>
        <taxon>Bacteria division LCP-89</taxon>
    </lineage>
</organism>
<keyword evidence="3 5" id="KW-0378">Hydrolase</keyword>
<evidence type="ECO:0000256" key="5">
    <source>
        <dbReference type="PROSITE-ProRule" id="PRU01240"/>
    </source>
</evidence>
<feature type="active site" description="Charge relay system" evidence="5">
    <location>
        <position position="480"/>
    </location>
</feature>
<keyword evidence="2 5" id="KW-0645">Protease</keyword>
<evidence type="ECO:0000313" key="8">
    <source>
        <dbReference type="EMBL" id="TKJ37620.1"/>
    </source>
</evidence>
<dbReference type="NCBIfam" id="TIGR04183">
    <property type="entry name" value="Por_Secre_tail"/>
    <property type="match status" value="1"/>
</dbReference>
<dbReference type="SUPFAM" id="SSF52743">
    <property type="entry name" value="Subtilisin-like"/>
    <property type="match status" value="1"/>
</dbReference>
<dbReference type="PROSITE" id="PS51892">
    <property type="entry name" value="SUBTILASE"/>
    <property type="match status" value="1"/>
</dbReference>
<dbReference type="Gene3D" id="3.40.50.200">
    <property type="entry name" value="Peptidase S8/S53 domain"/>
    <property type="match status" value="1"/>
</dbReference>
<dbReference type="InterPro" id="IPR018247">
    <property type="entry name" value="EF_Hand_1_Ca_BS"/>
</dbReference>
<dbReference type="InterPro" id="IPR036852">
    <property type="entry name" value="Peptidase_S8/S53_dom_sf"/>
</dbReference>
<name>A0A532URQ6_UNCL8</name>
<evidence type="ECO:0000256" key="4">
    <source>
        <dbReference type="ARBA" id="ARBA00022825"/>
    </source>
</evidence>
<dbReference type="PRINTS" id="PR00723">
    <property type="entry name" value="SUBTILISIN"/>
</dbReference>
<feature type="domain" description="Fibronectin type-III" evidence="7">
    <location>
        <begin position="875"/>
        <end position="969"/>
    </location>
</feature>
<feature type="active site" description="Charge relay system" evidence="5">
    <location>
        <position position="329"/>
    </location>
</feature>
<dbReference type="InterPro" id="IPR003961">
    <property type="entry name" value="FN3_dom"/>
</dbReference>
<dbReference type="PROSITE" id="PS00018">
    <property type="entry name" value="EF_HAND_1"/>
    <property type="match status" value="1"/>
</dbReference>
<evidence type="ECO:0000313" key="9">
    <source>
        <dbReference type="Proteomes" id="UP000319619"/>
    </source>
</evidence>
<dbReference type="PROSITE" id="PS00138">
    <property type="entry name" value="SUBTILASE_SER"/>
    <property type="match status" value="1"/>
</dbReference>
<dbReference type="PROSITE" id="PS00136">
    <property type="entry name" value="SUBTILASE_ASP"/>
    <property type="match status" value="1"/>
</dbReference>
<gene>
    <name evidence="8" type="ORF">CEE37_14005</name>
</gene>
<comment type="similarity">
    <text evidence="1 5 6">Belongs to the peptidase S8 family.</text>
</comment>
<evidence type="ECO:0000256" key="3">
    <source>
        <dbReference type="ARBA" id="ARBA00022801"/>
    </source>
</evidence>
<evidence type="ECO:0000256" key="6">
    <source>
        <dbReference type="RuleBase" id="RU003355"/>
    </source>
</evidence>
<dbReference type="Proteomes" id="UP000319619">
    <property type="component" value="Unassembled WGS sequence"/>
</dbReference>
<dbReference type="GO" id="GO:0004252">
    <property type="term" value="F:serine-type endopeptidase activity"/>
    <property type="evidence" value="ECO:0007669"/>
    <property type="project" value="UniProtKB-UniRule"/>
</dbReference>
<dbReference type="InterPro" id="IPR022398">
    <property type="entry name" value="Peptidase_S8_His-AS"/>
</dbReference>
<sequence length="1202" mass="130463">MRCWGKHLMEREAFNERDLNHNFLNSERLSFYDTGNALRHVVMNSYAIFCNPLTFDSFLFILYAVGCLEFPIHKNKTEETHKFKGEIMNSTKCSIFAVIALLSLSMSLSAAQMTPPPMTDDLEWMGRIVVEFTEDLGSFQVNDESGVAMLGNTSLDALAQKFGIYRMEKLIPWSEKPDDPSIRDVSRYYILEFPVEIDLHKVISAYESNVKIITAEPYRIHKADYTPNDTYFGNQWALAQVNAEIAYDFCQGSDEVVVGIVDSGIDTAHVDLRDNLWVNPGEDLNGNGIIDPIEWNGIDDDLNGFIDDFWGWNVWWNNNDVQDPLSAGHGTACAGCASAVTDNGIGIASLGWSAKLQTARAGDGTYIYSGIQGISYCGYNGSDIVSCSWGGSYYSGYEQSVINGLWGNGVIVVASAGNENSQGAHYPSFYNNVVSVAATDQYDQKAYFSNYSSTVDVCAPGMSIMTTNVGGAYQTAQGTSFSCPIVSGLCALVWAADPSLTNAQVCQQIYDTCVDIYPQNPGYIGLLGYGRIDAGAAISTLYPNLGYTEQTFDDAAGGNGNGRPEAGETVDLLLTIENSSSTVNAIGVSVSAICNDQDITLTSTTSSFGNIAASGSANNYGDPITFEVDAGAEPHEVTFELTLTEEGMGLVQIEELTQMIGFPDIVIVDDDGGDSYETWYEFDLTGLGYVYEVWEVETQGDIPSATLQGYPTAVWHTSNAADPLSTAEQTAIEDYLNGNGQLFITGEDIDEQVAGTNFYSDVLYSSSLSSAGFFTLDGVPGDPISDGTDLILVGAGGAGNSLSPSEIEPVGDAETVYTYTTSSNAGGIRWNDTNAKLVYFAFNFEAISGINSTPRDTVLANILDWFDMGAPPPPPPPAPTLIAPSNGATGVEYDPTEFSWNASVGATSYHIQVATDAGFTSIVYEDNVSSTSTSEGLDPDTEYFWHVNASNAGGTSDYSSTWSFTTMASSAPAMIVELTYISGSPISAGGGTLYYAIWGENQGGVPLDYDIWIDKIYESSDTTTLILREITNYQPGWQINRPDAWFPVPSDWPGGNYEFRIYSGWHPEYDVWHTDAFSWVKSGAVDLGYDFEANLPLNAPDPFAEIMSDVEYSIPESFDVVGVYPNPFNPETVITYQLPESVLIELSVFDISGRLVTELVNGWRDAGSHEVTFDATGLVSGIYIYRLNAGDYTTSGKMVLMK</sequence>
<dbReference type="AlphaFoldDB" id="A0A532URQ6"/>
<dbReference type="Pfam" id="PF18962">
    <property type="entry name" value="Por_Secre_tail"/>
    <property type="match status" value="1"/>
</dbReference>
<evidence type="ECO:0000256" key="2">
    <source>
        <dbReference type="ARBA" id="ARBA00022670"/>
    </source>
</evidence>
<protein>
    <recommendedName>
        <fullName evidence="7">Fibronectin type-III domain-containing protein</fullName>
    </recommendedName>
</protein>
<dbReference type="InterPro" id="IPR000209">
    <property type="entry name" value="Peptidase_S8/S53_dom"/>
</dbReference>
<dbReference type="Gene3D" id="2.60.40.4070">
    <property type="match status" value="1"/>
</dbReference>
<dbReference type="GO" id="GO:0006508">
    <property type="term" value="P:proteolysis"/>
    <property type="evidence" value="ECO:0007669"/>
    <property type="project" value="UniProtKB-KW"/>
</dbReference>
<accession>A0A532URQ6</accession>
<dbReference type="Pfam" id="PF00082">
    <property type="entry name" value="Peptidase_S8"/>
    <property type="match status" value="1"/>
</dbReference>
<dbReference type="InterPro" id="IPR023827">
    <property type="entry name" value="Peptidase_S8_Asp-AS"/>
</dbReference>
<dbReference type="InterPro" id="IPR036116">
    <property type="entry name" value="FN3_sf"/>
</dbReference>
<dbReference type="CDD" id="cd00063">
    <property type="entry name" value="FN3"/>
    <property type="match status" value="1"/>
</dbReference>
<dbReference type="InterPro" id="IPR013783">
    <property type="entry name" value="Ig-like_fold"/>
</dbReference>
<proteinExistence type="inferred from homology"/>
<evidence type="ECO:0000256" key="1">
    <source>
        <dbReference type="ARBA" id="ARBA00011073"/>
    </source>
</evidence>
<reference evidence="8 9" key="1">
    <citation type="submission" date="2017-06" db="EMBL/GenBank/DDBJ databases">
        <title>Novel microbial phyla capable of carbon fixation and sulfur reduction in deep-sea sediments.</title>
        <authorList>
            <person name="Huang J."/>
            <person name="Baker B."/>
            <person name="Wang Y."/>
        </authorList>
    </citation>
    <scope>NUCLEOTIDE SEQUENCE [LARGE SCALE GENOMIC DNA]</scope>
    <source>
        <strain evidence="8">B3_LCP</strain>
    </source>
</reference>
<dbReference type="PANTHER" id="PTHR43806:SF11">
    <property type="entry name" value="CEREVISIN-RELATED"/>
    <property type="match status" value="1"/>
</dbReference>
<dbReference type="InterPro" id="IPR023828">
    <property type="entry name" value="Peptidase_S8_Ser-AS"/>
</dbReference>
<dbReference type="InterPro" id="IPR026444">
    <property type="entry name" value="Secre_tail"/>
</dbReference>
<dbReference type="InterPro" id="IPR050131">
    <property type="entry name" value="Peptidase_S8_subtilisin-like"/>
</dbReference>